<organism evidence="1 2">
    <name type="scientific">Lysinibacillus alkalisoli</name>
    <dbReference type="NCBI Taxonomy" id="1911548"/>
    <lineage>
        <taxon>Bacteria</taxon>
        <taxon>Bacillati</taxon>
        <taxon>Bacillota</taxon>
        <taxon>Bacilli</taxon>
        <taxon>Bacillales</taxon>
        <taxon>Bacillaceae</taxon>
        <taxon>Lysinibacillus</taxon>
    </lineage>
</organism>
<accession>A0A917G758</accession>
<sequence length="150" mass="17714">MRNFYLNRIINLNTVEAYFLREGYLISPEYCMILIDYKRPSTIEDFPHLKNINGIPEDEFGDDNFIKAVVVSSKEVTQETYDQLCTVAGGFLEDKEECRWSFVIEIDADFKQKNNLNDIFSLLQKILKKHQYPLNIENIPEEKFNFLSQE</sequence>
<protein>
    <submittedName>
        <fullName evidence="1">Uncharacterized protein</fullName>
    </submittedName>
</protein>
<dbReference type="EMBL" id="BMJT01000006">
    <property type="protein sequence ID" value="GGG26431.1"/>
    <property type="molecule type" value="Genomic_DNA"/>
</dbReference>
<reference evidence="1" key="1">
    <citation type="journal article" date="2014" name="Int. J. Syst. Evol. Microbiol.">
        <title>Complete genome sequence of Corynebacterium casei LMG S-19264T (=DSM 44701T), isolated from a smear-ripened cheese.</title>
        <authorList>
            <consortium name="US DOE Joint Genome Institute (JGI-PGF)"/>
            <person name="Walter F."/>
            <person name="Albersmeier A."/>
            <person name="Kalinowski J."/>
            <person name="Ruckert C."/>
        </authorList>
    </citation>
    <scope>NUCLEOTIDE SEQUENCE</scope>
    <source>
        <strain evidence="1">CGMCC 1.15760</strain>
    </source>
</reference>
<keyword evidence="2" id="KW-1185">Reference proteome</keyword>
<dbReference type="Proteomes" id="UP000616608">
    <property type="component" value="Unassembled WGS sequence"/>
</dbReference>
<comment type="caution">
    <text evidence="1">The sequence shown here is derived from an EMBL/GenBank/DDBJ whole genome shotgun (WGS) entry which is preliminary data.</text>
</comment>
<name>A0A917G758_9BACI</name>
<reference evidence="1" key="2">
    <citation type="submission" date="2020-09" db="EMBL/GenBank/DDBJ databases">
        <authorList>
            <person name="Sun Q."/>
            <person name="Zhou Y."/>
        </authorList>
    </citation>
    <scope>NUCLEOTIDE SEQUENCE</scope>
    <source>
        <strain evidence="1">CGMCC 1.15760</strain>
    </source>
</reference>
<dbReference type="AlphaFoldDB" id="A0A917G758"/>
<dbReference type="RefSeq" id="WP_188615035.1">
    <property type="nucleotide sequence ID" value="NZ_BMJT01000006.1"/>
</dbReference>
<evidence type="ECO:0000313" key="2">
    <source>
        <dbReference type="Proteomes" id="UP000616608"/>
    </source>
</evidence>
<evidence type="ECO:0000313" key="1">
    <source>
        <dbReference type="EMBL" id="GGG26431.1"/>
    </source>
</evidence>
<gene>
    <name evidence="1" type="ORF">GCM10007425_21290</name>
</gene>
<proteinExistence type="predicted"/>